<feature type="domain" description="COMM" evidence="3">
    <location>
        <begin position="147"/>
        <end position="211"/>
    </location>
</feature>
<dbReference type="InterPro" id="IPR037357">
    <property type="entry name" value="COMMD5"/>
</dbReference>
<comment type="caution">
    <text evidence="4">The sequence shown here is derived from an EMBL/GenBank/DDBJ whole genome shotgun (WGS) entry which is preliminary data.</text>
</comment>
<name>A0A210QYG1_MIZYE</name>
<dbReference type="GO" id="GO:0005634">
    <property type="term" value="C:nucleus"/>
    <property type="evidence" value="ECO:0007669"/>
    <property type="project" value="TreeGrafter"/>
</dbReference>
<sequence length="220" mass="25079">MSIIQVKGSGGSVAVDRSPFYGGRVPQEIKAISKPMAKIDKQTFRKLLQMIVSSMEGKEIDCAVLEELEHDIFTKEVLSIVYTGLYSLLRRAIRLPLTSLKPEMFKEDIKELNIPEEFHSDLASVIFGSRGPQITAHCLENRPRLPRLDCLKWRVDVAISTSVLNRVLEPSILMELTLSDGRIHTFEIPVAKFHELRYNVAFVLKEMEDLEKRSILKIKD</sequence>
<reference evidence="4 5" key="1">
    <citation type="journal article" date="2017" name="Nat. Ecol. Evol.">
        <title>Scallop genome provides insights into evolution of bilaterian karyotype and development.</title>
        <authorList>
            <person name="Wang S."/>
            <person name="Zhang J."/>
            <person name="Jiao W."/>
            <person name="Li J."/>
            <person name="Xun X."/>
            <person name="Sun Y."/>
            <person name="Guo X."/>
            <person name="Huan P."/>
            <person name="Dong B."/>
            <person name="Zhang L."/>
            <person name="Hu X."/>
            <person name="Sun X."/>
            <person name="Wang J."/>
            <person name="Zhao C."/>
            <person name="Wang Y."/>
            <person name="Wang D."/>
            <person name="Huang X."/>
            <person name="Wang R."/>
            <person name="Lv J."/>
            <person name="Li Y."/>
            <person name="Zhang Z."/>
            <person name="Liu B."/>
            <person name="Lu W."/>
            <person name="Hui Y."/>
            <person name="Liang J."/>
            <person name="Zhou Z."/>
            <person name="Hou R."/>
            <person name="Li X."/>
            <person name="Liu Y."/>
            <person name="Li H."/>
            <person name="Ning X."/>
            <person name="Lin Y."/>
            <person name="Zhao L."/>
            <person name="Xing Q."/>
            <person name="Dou J."/>
            <person name="Li Y."/>
            <person name="Mao J."/>
            <person name="Guo H."/>
            <person name="Dou H."/>
            <person name="Li T."/>
            <person name="Mu C."/>
            <person name="Jiang W."/>
            <person name="Fu Q."/>
            <person name="Fu X."/>
            <person name="Miao Y."/>
            <person name="Liu J."/>
            <person name="Yu Q."/>
            <person name="Li R."/>
            <person name="Liao H."/>
            <person name="Li X."/>
            <person name="Kong Y."/>
            <person name="Jiang Z."/>
            <person name="Chourrout D."/>
            <person name="Li R."/>
            <person name="Bao Z."/>
        </authorList>
    </citation>
    <scope>NUCLEOTIDE SEQUENCE [LARGE SCALE GENOMIC DNA]</scope>
    <source>
        <strain evidence="4 5">PY_sf001</strain>
    </source>
</reference>
<accession>A0A210QYG1</accession>
<dbReference type="Proteomes" id="UP000242188">
    <property type="component" value="Unassembled WGS sequence"/>
</dbReference>
<evidence type="ECO:0000256" key="1">
    <source>
        <dbReference type="ARBA" id="ARBA00016556"/>
    </source>
</evidence>
<protein>
    <recommendedName>
        <fullName evidence="1">COMM domain-containing protein 5</fullName>
    </recommendedName>
</protein>
<dbReference type="Pfam" id="PF07258">
    <property type="entry name" value="COMM_domain"/>
    <property type="match status" value="1"/>
</dbReference>
<dbReference type="AlphaFoldDB" id="A0A210QYG1"/>
<evidence type="ECO:0000256" key="2">
    <source>
        <dbReference type="ARBA" id="ARBA00093452"/>
    </source>
</evidence>
<evidence type="ECO:0000313" key="4">
    <source>
        <dbReference type="EMBL" id="OWF53764.1"/>
    </source>
</evidence>
<dbReference type="CDD" id="cd04753">
    <property type="entry name" value="Commd5_HCaRG"/>
    <property type="match status" value="1"/>
</dbReference>
<dbReference type="PROSITE" id="PS51269">
    <property type="entry name" value="COMM"/>
    <property type="match status" value="1"/>
</dbReference>
<dbReference type="PANTHER" id="PTHR15666">
    <property type="entry name" value="COMM DOMAIN CONTAINING PROTEIN 5"/>
    <property type="match status" value="1"/>
</dbReference>
<evidence type="ECO:0000259" key="3">
    <source>
        <dbReference type="PROSITE" id="PS51269"/>
    </source>
</evidence>
<dbReference type="STRING" id="6573.A0A210QYG1"/>
<gene>
    <name evidence="4" type="ORF">KP79_PYT12203</name>
</gene>
<dbReference type="OrthoDB" id="203754at2759"/>
<dbReference type="PANTHER" id="PTHR15666:SF1">
    <property type="entry name" value="COMM DOMAIN-CONTAINING PROTEIN 5"/>
    <property type="match status" value="1"/>
</dbReference>
<dbReference type="InterPro" id="IPR017920">
    <property type="entry name" value="COMM"/>
</dbReference>
<proteinExistence type="inferred from homology"/>
<comment type="similarity">
    <text evidence="2">Belongs to the COMM domain-containing protein 5 family.</text>
</comment>
<evidence type="ECO:0000313" key="5">
    <source>
        <dbReference type="Proteomes" id="UP000242188"/>
    </source>
</evidence>
<keyword evidence="5" id="KW-1185">Reference proteome</keyword>
<organism evidence="4 5">
    <name type="scientific">Mizuhopecten yessoensis</name>
    <name type="common">Japanese scallop</name>
    <name type="synonym">Patinopecten yessoensis</name>
    <dbReference type="NCBI Taxonomy" id="6573"/>
    <lineage>
        <taxon>Eukaryota</taxon>
        <taxon>Metazoa</taxon>
        <taxon>Spiralia</taxon>
        <taxon>Lophotrochozoa</taxon>
        <taxon>Mollusca</taxon>
        <taxon>Bivalvia</taxon>
        <taxon>Autobranchia</taxon>
        <taxon>Pteriomorphia</taxon>
        <taxon>Pectinida</taxon>
        <taxon>Pectinoidea</taxon>
        <taxon>Pectinidae</taxon>
        <taxon>Mizuhopecten</taxon>
    </lineage>
</organism>
<dbReference type="EMBL" id="NEDP02001217">
    <property type="protein sequence ID" value="OWF53764.1"/>
    <property type="molecule type" value="Genomic_DNA"/>
</dbReference>